<evidence type="ECO:0000313" key="2">
    <source>
        <dbReference type="Proteomes" id="UP000663879"/>
    </source>
</evidence>
<comment type="caution">
    <text evidence="1">The sequence shown here is derived from an EMBL/GenBank/DDBJ whole genome shotgun (WGS) entry which is preliminary data.</text>
</comment>
<keyword evidence="2" id="KW-1185">Reference proteome</keyword>
<reference evidence="1" key="1">
    <citation type="submission" date="2021-02" db="EMBL/GenBank/DDBJ databases">
        <authorList>
            <person name="Nowell W R."/>
        </authorList>
    </citation>
    <scope>NUCLEOTIDE SEQUENCE</scope>
    <source>
        <strain evidence="1">Ploen Becks lab</strain>
    </source>
</reference>
<gene>
    <name evidence="1" type="ORF">OXX778_LOCUS9075</name>
</gene>
<evidence type="ECO:0000313" key="1">
    <source>
        <dbReference type="EMBL" id="CAF0853536.1"/>
    </source>
</evidence>
<dbReference type="AlphaFoldDB" id="A0A813WKA6"/>
<proteinExistence type="predicted"/>
<dbReference type="EMBL" id="CAJNOC010001309">
    <property type="protein sequence ID" value="CAF0853536.1"/>
    <property type="molecule type" value="Genomic_DNA"/>
</dbReference>
<organism evidence="1 2">
    <name type="scientific">Brachionus calyciflorus</name>
    <dbReference type="NCBI Taxonomy" id="104777"/>
    <lineage>
        <taxon>Eukaryota</taxon>
        <taxon>Metazoa</taxon>
        <taxon>Spiralia</taxon>
        <taxon>Gnathifera</taxon>
        <taxon>Rotifera</taxon>
        <taxon>Eurotatoria</taxon>
        <taxon>Monogononta</taxon>
        <taxon>Pseudotrocha</taxon>
        <taxon>Ploima</taxon>
        <taxon>Brachionidae</taxon>
        <taxon>Brachionus</taxon>
    </lineage>
</organism>
<dbReference type="Proteomes" id="UP000663879">
    <property type="component" value="Unassembled WGS sequence"/>
</dbReference>
<protein>
    <submittedName>
        <fullName evidence="1">Uncharacterized protein</fullName>
    </submittedName>
</protein>
<accession>A0A813WKA6</accession>
<sequence length="100" mass="11691">MKVRYPNCDCKESECCTRYLINESELTQQIMVYGINLHKPIDINSNQIKDVINENEKSNGINFKFKDLIEELIYRHISKPKAIYNKLILKNDNKSGPKLS</sequence>
<name>A0A813WKA6_9BILA</name>